<dbReference type="STRING" id="479431.Namu_1252"/>
<gene>
    <name evidence="2" type="ordered locus">Namu_1252</name>
</gene>
<sequence length="73" mass="7862" precursor="true">MAESTTTTGRRRGVNWIGLLFSLAFLAVASVGFTGNPFWLFTEWTKWVVAGIVAAVGIGLLLTALPGRGRQPR</sequence>
<proteinExistence type="predicted"/>
<keyword evidence="1" id="KW-0472">Membrane</keyword>
<name>C8XDJ2_NAKMY</name>
<keyword evidence="3" id="KW-1185">Reference proteome</keyword>
<evidence type="ECO:0000256" key="1">
    <source>
        <dbReference type="SAM" id="Phobius"/>
    </source>
</evidence>
<feature type="transmembrane region" description="Helical" evidence="1">
    <location>
        <begin position="47"/>
        <end position="65"/>
    </location>
</feature>
<dbReference type="AlphaFoldDB" id="C8XDJ2"/>
<dbReference type="KEGG" id="nml:Namu_1252"/>
<accession>C8XDJ2</accession>
<keyword evidence="1" id="KW-0812">Transmembrane</keyword>
<organism evidence="2 3">
    <name type="scientific">Nakamurella multipartita (strain ATCC 700099 / DSM 44233 / CIP 104796 / JCM 9543 / NBRC 105858 / Y-104)</name>
    <name type="common">Microsphaera multipartita</name>
    <dbReference type="NCBI Taxonomy" id="479431"/>
    <lineage>
        <taxon>Bacteria</taxon>
        <taxon>Bacillati</taxon>
        <taxon>Actinomycetota</taxon>
        <taxon>Actinomycetes</taxon>
        <taxon>Nakamurellales</taxon>
        <taxon>Nakamurellaceae</taxon>
        <taxon>Nakamurella</taxon>
    </lineage>
</organism>
<dbReference type="InParanoid" id="C8XDJ2"/>
<dbReference type="EMBL" id="CP001737">
    <property type="protein sequence ID" value="ACV77656.1"/>
    <property type="molecule type" value="Genomic_DNA"/>
</dbReference>
<protein>
    <submittedName>
        <fullName evidence="2">Uncharacterized protein</fullName>
    </submittedName>
</protein>
<feature type="transmembrane region" description="Helical" evidence="1">
    <location>
        <begin position="16"/>
        <end position="35"/>
    </location>
</feature>
<dbReference type="RefSeq" id="WP_015746566.1">
    <property type="nucleotide sequence ID" value="NC_013235.1"/>
</dbReference>
<dbReference type="Proteomes" id="UP000002218">
    <property type="component" value="Chromosome"/>
</dbReference>
<keyword evidence="1" id="KW-1133">Transmembrane helix</keyword>
<reference evidence="3" key="1">
    <citation type="submission" date="2009-09" db="EMBL/GenBank/DDBJ databases">
        <title>The complete genome of Nakamurella multipartita DSM 44233.</title>
        <authorList>
            <consortium name="US DOE Joint Genome Institute (JGI-PGF)"/>
            <person name="Lucas S."/>
            <person name="Copeland A."/>
            <person name="Lapidus A."/>
            <person name="Glavina del Rio T."/>
            <person name="Dalin E."/>
            <person name="Tice H."/>
            <person name="Bruce D."/>
            <person name="Goodwin L."/>
            <person name="Pitluck S."/>
            <person name="Kyrpides N."/>
            <person name="Mavromatis K."/>
            <person name="Ivanova N."/>
            <person name="Ovchinnikova G."/>
            <person name="Sims D."/>
            <person name="Meincke L."/>
            <person name="Brettin T."/>
            <person name="Detter J.C."/>
            <person name="Han C."/>
            <person name="Larimer F."/>
            <person name="Land M."/>
            <person name="Hauser L."/>
            <person name="Markowitz V."/>
            <person name="Cheng J.-F."/>
            <person name="Hugenholtz P."/>
            <person name="Woyke T."/>
            <person name="Wu D."/>
            <person name="Klenk H.-P."/>
            <person name="Eisen J.A."/>
        </authorList>
    </citation>
    <scope>NUCLEOTIDE SEQUENCE [LARGE SCALE GENOMIC DNA]</scope>
    <source>
        <strain evidence="3">ATCC 700099 / DSM 44233 / CIP 104796 / JCM 9543 / NBRC 105858 / Y-104</strain>
    </source>
</reference>
<evidence type="ECO:0000313" key="2">
    <source>
        <dbReference type="EMBL" id="ACV77656.1"/>
    </source>
</evidence>
<dbReference type="HOGENOM" id="CLU_2700915_0_0_11"/>
<evidence type="ECO:0000313" key="3">
    <source>
        <dbReference type="Proteomes" id="UP000002218"/>
    </source>
</evidence>
<reference evidence="2 3" key="2">
    <citation type="journal article" date="2010" name="Stand. Genomic Sci.">
        <title>Complete genome sequence of Nakamurella multipartita type strain (Y-104).</title>
        <authorList>
            <person name="Tice H."/>
            <person name="Mayilraj S."/>
            <person name="Sims D."/>
            <person name="Lapidus A."/>
            <person name="Nolan M."/>
            <person name="Lucas S."/>
            <person name="Glavina Del Rio T."/>
            <person name="Copeland A."/>
            <person name="Cheng J.F."/>
            <person name="Meincke L."/>
            <person name="Bruce D."/>
            <person name="Goodwin L."/>
            <person name="Pitluck S."/>
            <person name="Ivanova N."/>
            <person name="Mavromatis K."/>
            <person name="Ovchinnikova G."/>
            <person name="Pati A."/>
            <person name="Chen A."/>
            <person name="Palaniappan K."/>
            <person name="Land M."/>
            <person name="Hauser L."/>
            <person name="Chang Y.J."/>
            <person name="Jeffries C.D."/>
            <person name="Detter J.C."/>
            <person name="Brettin T."/>
            <person name="Rohde M."/>
            <person name="Goker M."/>
            <person name="Bristow J."/>
            <person name="Eisen J.A."/>
            <person name="Markowitz V."/>
            <person name="Hugenholtz P."/>
            <person name="Kyrpides N.C."/>
            <person name="Klenk H.P."/>
            <person name="Chen F."/>
        </authorList>
    </citation>
    <scope>NUCLEOTIDE SEQUENCE [LARGE SCALE GENOMIC DNA]</scope>
    <source>
        <strain evidence="3">ATCC 700099 / DSM 44233 / CIP 104796 / JCM 9543 / NBRC 105858 / Y-104</strain>
    </source>
</reference>